<organism evidence="3 4">
    <name type="scientific">Leucocoprinus leucothites</name>
    <dbReference type="NCBI Taxonomy" id="201217"/>
    <lineage>
        <taxon>Eukaryota</taxon>
        <taxon>Fungi</taxon>
        <taxon>Dikarya</taxon>
        <taxon>Basidiomycota</taxon>
        <taxon>Agaricomycotina</taxon>
        <taxon>Agaricomycetes</taxon>
        <taxon>Agaricomycetidae</taxon>
        <taxon>Agaricales</taxon>
        <taxon>Agaricineae</taxon>
        <taxon>Agaricaceae</taxon>
        <taxon>Leucocoprinus</taxon>
    </lineage>
</organism>
<reference evidence="3 4" key="1">
    <citation type="journal article" date="2020" name="ISME J.">
        <title>Uncovering the hidden diversity of litter-decomposition mechanisms in mushroom-forming fungi.</title>
        <authorList>
            <person name="Floudas D."/>
            <person name="Bentzer J."/>
            <person name="Ahren D."/>
            <person name="Johansson T."/>
            <person name="Persson P."/>
            <person name="Tunlid A."/>
        </authorList>
    </citation>
    <scope>NUCLEOTIDE SEQUENCE [LARGE SCALE GENOMIC DNA]</scope>
    <source>
        <strain evidence="3 4">CBS 146.42</strain>
    </source>
</reference>
<dbReference type="Proteomes" id="UP000559027">
    <property type="component" value="Unassembled WGS sequence"/>
</dbReference>
<evidence type="ECO:0000313" key="3">
    <source>
        <dbReference type="EMBL" id="KAF5344997.1"/>
    </source>
</evidence>
<keyword evidence="2" id="KW-0472">Membrane</keyword>
<protein>
    <submittedName>
        <fullName evidence="3">Uncharacterized protein</fullName>
    </submittedName>
</protein>
<feature type="region of interest" description="Disordered" evidence="1">
    <location>
        <begin position="140"/>
        <end position="169"/>
    </location>
</feature>
<feature type="transmembrane region" description="Helical" evidence="2">
    <location>
        <begin position="174"/>
        <end position="196"/>
    </location>
</feature>
<evidence type="ECO:0000256" key="1">
    <source>
        <dbReference type="SAM" id="MobiDB-lite"/>
    </source>
</evidence>
<name>A0A8H5FQF5_9AGAR</name>
<keyword evidence="2" id="KW-1133">Transmembrane helix</keyword>
<comment type="caution">
    <text evidence="3">The sequence shown here is derived from an EMBL/GenBank/DDBJ whole genome shotgun (WGS) entry which is preliminary data.</text>
</comment>
<keyword evidence="2" id="KW-0812">Transmembrane</keyword>
<keyword evidence="4" id="KW-1185">Reference proteome</keyword>
<dbReference type="AlphaFoldDB" id="A0A8H5FQF5"/>
<proteinExistence type="predicted"/>
<accession>A0A8H5FQF5</accession>
<gene>
    <name evidence="3" type="ORF">D9756_011302</name>
</gene>
<evidence type="ECO:0000256" key="2">
    <source>
        <dbReference type="SAM" id="Phobius"/>
    </source>
</evidence>
<evidence type="ECO:0000313" key="4">
    <source>
        <dbReference type="Proteomes" id="UP000559027"/>
    </source>
</evidence>
<dbReference type="EMBL" id="JAACJO010000052">
    <property type="protein sequence ID" value="KAF5344997.1"/>
    <property type="molecule type" value="Genomic_DNA"/>
</dbReference>
<sequence length="268" mass="29044">MVFSPKRLIPLHVLLLSLRSSALIINGLSFWHWPDSDTLRPMPGDTAAMTVEAEESDPIRVDVMLFDIDRGNITTGLSSLKVSAHTRIGFQIPQVPSGNFWIRFVSSQNGVFVTQTPMFHIYPPGSTQVAVPPPTVTPSIPSSVTQISPTIASTSPSSTPSNNSSTTSSNTHTIIVATLGGVVLFLVLLIFVVGFLQRRIKASHHLNHLEKPSSPLWSLSSLAPKGSAKAYSAVSRAEALQKEREQLDKETWIIQGTAGSLTRSLQRA</sequence>